<name>A0A8H3IKT9_9LECA</name>
<protein>
    <recommendedName>
        <fullName evidence="4">Fumarylacetoacetase-like C-terminal domain-containing protein</fullName>
    </recommendedName>
</protein>
<dbReference type="Pfam" id="PF01557">
    <property type="entry name" value="FAA_hydrolase"/>
    <property type="match status" value="1"/>
</dbReference>
<dbReference type="SUPFAM" id="SSF56529">
    <property type="entry name" value="FAH"/>
    <property type="match status" value="1"/>
</dbReference>
<dbReference type="GO" id="GO:0050163">
    <property type="term" value="F:oxaloacetate tautomerase activity"/>
    <property type="evidence" value="ECO:0007669"/>
    <property type="project" value="UniProtKB-ARBA"/>
</dbReference>
<proteinExistence type="inferred from homology"/>
<dbReference type="InterPro" id="IPR036663">
    <property type="entry name" value="Fumarylacetoacetase_C_sf"/>
</dbReference>
<dbReference type="InterPro" id="IPR011234">
    <property type="entry name" value="Fumarylacetoacetase-like_C"/>
</dbReference>
<feature type="compositionally biased region" description="Polar residues" evidence="3">
    <location>
        <begin position="84"/>
        <end position="93"/>
    </location>
</feature>
<dbReference type="EMBL" id="CAJPDS010000036">
    <property type="protein sequence ID" value="CAF9924580.1"/>
    <property type="molecule type" value="Genomic_DNA"/>
</dbReference>
<dbReference type="Proteomes" id="UP000664521">
    <property type="component" value="Unassembled WGS sequence"/>
</dbReference>
<evidence type="ECO:0000313" key="5">
    <source>
        <dbReference type="EMBL" id="CAF9924580.1"/>
    </source>
</evidence>
<evidence type="ECO:0000256" key="2">
    <source>
        <dbReference type="ARBA" id="ARBA00022723"/>
    </source>
</evidence>
<accession>A0A8H3IKT9</accession>
<feature type="domain" description="Fumarylacetoacetase-like C-terminal" evidence="4">
    <location>
        <begin position="373"/>
        <end position="547"/>
    </location>
</feature>
<evidence type="ECO:0000259" key="4">
    <source>
        <dbReference type="Pfam" id="PF01557"/>
    </source>
</evidence>
<dbReference type="AlphaFoldDB" id="A0A8H3IKT9"/>
<organism evidence="5 6">
    <name type="scientific">Heterodermia speciosa</name>
    <dbReference type="NCBI Taxonomy" id="116794"/>
    <lineage>
        <taxon>Eukaryota</taxon>
        <taxon>Fungi</taxon>
        <taxon>Dikarya</taxon>
        <taxon>Ascomycota</taxon>
        <taxon>Pezizomycotina</taxon>
        <taxon>Lecanoromycetes</taxon>
        <taxon>OSLEUM clade</taxon>
        <taxon>Lecanoromycetidae</taxon>
        <taxon>Caliciales</taxon>
        <taxon>Physciaceae</taxon>
        <taxon>Heterodermia</taxon>
    </lineage>
</organism>
<dbReference type="PANTHER" id="PTHR11820">
    <property type="entry name" value="ACYLPYRUVASE"/>
    <property type="match status" value="1"/>
</dbReference>
<feature type="region of interest" description="Disordered" evidence="3">
    <location>
        <begin position="1"/>
        <end position="93"/>
    </location>
</feature>
<dbReference type="FunFam" id="3.90.850.10:FF:000002">
    <property type="entry name" value="2-hydroxyhepta-2,4-diene-1,7-dioate isomerase"/>
    <property type="match status" value="1"/>
</dbReference>
<sequence>MAGLVAYVSSGEEDEDTRNETAGSRDIDRAKNVKHGSLESSTPDTINGAHGSLTSSAVPLEQGKTDGDVLGPAGPPDDSALMGDTSSAPQSPYSANRAAIRNLTLPTVPNLDIPLSPSGSPPPGMEKKFDHFLELKKQGVHFNEKLAKSSALKNPSLLQKLMASAGVDEQDQYNTTLPVEIWNPKGFPTWAYKEELAKSAQEITKKRDEESSRLQRESIDFVSATNAEESIRNSTKGLKASAAERVMAGLDRERTRSTQGGPGTFKKGIESRVSRFDNDRKMPLVHIQEISSFIPKLQLFALEKALRLVRFLARDGRTYYGDAILPSGVSDIAKTSQARIIKGDIFGKHDVTDQVADVRLLLAPLAREDVKTVRCLGLNYEQHAKESKLPIPKYPVLFYKPNTSLAGPSDPIPVPAPALEAPGIDYECELVVIIGREALNVSAADALNHVLGYAVGNDVSHREWQLKRGGGQWGIGKGFDGWAPFGPGIATTKIIPDPQKLKIATELNGEVVQDSVTGDMIFSVREMISFLSQGTTLLPGDMIFTGT</sequence>
<reference evidence="5" key="1">
    <citation type="submission" date="2021-03" db="EMBL/GenBank/DDBJ databases">
        <authorList>
            <person name="Tagirdzhanova G."/>
        </authorList>
    </citation>
    <scope>NUCLEOTIDE SEQUENCE</scope>
</reference>
<dbReference type="OrthoDB" id="411064at2759"/>
<comment type="caution">
    <text evidence="5">The sequence shown here is derived from an EMBL/GenBank/DDBJ whole genome shotgun (WGS) entry which is preliminary data.</text>
</comment>
<comment type="similarity">
    <text evidence="1">Belongs to the FAH family.</text>
</comment>
<evidence type="ECO:0000313" key="6">
    <source>
        <dbReference type="Proteomes" id="UP000664521"/>
    </source>
</evidence>
<dbReference type="Pfam" id="PF07818">
    <property type="entry name" value="HCNGP"/>
    <property type="match status" value="1"/>
</dbReference>
<evidence type="ECO:0000256" key="1">
    <source>
        <dbReference type="ARBA" id="ARBA00010211"/>
    </source>
</evidence>
<dbReference type="Gene3D" id="3.90.850.10">
    <property type="entry name" value="Fumarylacetoacetase-like, C-terminal domain"/>
    <property type="match status" value="1"/>
</dbReference>
<dbReference type="GO" id="GO:0006355">
    <property type="term" value="P:regulation of DNA-templated transcription"/>
    <property type="evidence" value="ECO:0007669"/>
    <property type="project" value="InterPro"/>
</dbReference>
<keyword evidence="2" id="KW-0479">Metal-binding</keyword>
<dbReference type="GO" id="GO:0006107">
    <property type="term" value="P:oxaloacetate metabolic process"/>
    <property type="evidence" value="ECO:0007669"/>
    <property type="project" value="UniProtKB-ARBA"/>
</dbReference>
<dbReference type="InterPro" id="IPR012479">
    <property type="entry name" value="SAP30BP"/>
</dbReference>
<dbReference type="PANTHER" id="PTHR11820:SF112">
    <property type="entry name" value="FUMARYLACETOACETATE HYDROLASE FAMILY PROTEIN (AFU_ORTHOLOGUE AFUA_1G02370)-RELATED"/>
    <property type="match status" value="1"/>
</dbReference>
<keyword evidence="6" id="KW-1185">Reference proteome</keyword>
<dbReference type="GO" id="GO:0046872">
    <property type="term" value="F:metal ion binding"/>
    <property type="evidence" value="ECO:0007669"/>
    <property type="project" value="UniProtKB-KW"/>
</dbReference>
<gene>
    <name evidence="5" type="ORF">HETSPECPRED_005604</name>
</gene>
<evidence type="ECO:0000256" key="3">
    <source>
        <dbReference type="SAM" id="MobiDB-lite"/>
    </source>
</evidence>